<feature type="transmembrane region" description="Helical" evidence="1">
    <location>
        <begin position="63"/>
        <end position="83"/>
    </location>
</feature>
<sequence>MKKVSKFVWSAILNGAIWFTICAITIYLFVKFLHLSNFIVGLIAKIPLLGSIVSLPTPSLIQTFLNAIIFLFILFIIGLVALFSKKFLALSQILALLPIIGPFIRYARKNPAIFVCESGIATNMKGSTFSPIITYEGKTWIPAFITGRVCCKSGEKFKILAVPFHNPFKYELVDSDTKILAALPWNSFLKYWPVGGMLDVPEMENLEEYSIKEYCDEIHPKK</sequence>
<accession>A0A0G0Z7N8</accession>
<keyword evidence="1" id="KW-1133">Transmembrane helix</keyword>
<evidence type="ECO:0000313" key="2">
    <source>
        <dbReference type="EMBL" id="KKS44619.1"/>
    </source>
</evidence>
<dbReference type="EMBL" id="LCCZ01000003">
    <property type="protein sequence ID" value="KKS44619.1"/>
    <property type="molecule type" value="Genomic_DNA"/>
</dbReference>
<keyword evidence="1" id="KW-0812">Transmembrane</keyword>
<protein>
    <submittedName>
        <fullName evidence="2">Uncharacterized protein</fullName>
    </submittedName>
</protein>
<feature type="transmembrane region" description="Helical" evidence="1">
    <location>
        <begin position="89"/>
        <end position="107"/>
    </location>
</feature>
<comment type="caution">
    <text evidence="2">The sequence shown here is derived from an EMBL/GenBank/DDBJ whole genome shotgun (WGS) entry which is preliminary data.</text>
</comment>
<dbReference type="AlphaFoldDB" id="A0A0G0Z7N8"/>
<name>A0A0G0Z7N8_9BACT</name>
<proteinExistence type="predicted"/>
<keyword evidence="1" id="KW-0472">Membrane</keyword>
<reference evidence="2 3" key="1">
    <citation type="journal article" date="2015" name="Nature">
        <title>rRNA introns, odd ribosomes, and small enigmatic genomes across a large radiation of phyla.</title>
        <authorList>
            <person name="Brown C.T."/>
            <person name="Hug L.A."/>
            <person name="Thomas B.C."/>
            <person name="Sharon I."/>
            <person name="Castelle C.J."/>
            <person name="Singh A."/>
            <person name="Wilkins M.J."/>
            <person name="Williams K.H."/>
            <person name="Banfield J.F."/>
        </authorList>
    </citation>
    <scope>NUCLEOTIDE SEQUENCE [LARGE SCALE GENOMIC DNA]</scope>
</reference>
<evidence type="ECO:0000256" key="1">
    <source>
        <dbReference type="SAM" id="Phobius"/>
    </source>
</evidence>
<organism evidence="2 3">
    <name type="scientific">candidate division CPR1 bacterium GW2011_GWA2_42_17</name>
    <dbReference type="NCBI Taxonomy" id="1618341"/>
    <lineage>
        <taxon>Bacteria</taxon>
        <taxon>candidate division CPR1</taxon>
    </lineage>
</organism>
<evidence type="ECO:0000313" key="3">
    <source>
        <dbReference type="Proteomes" id="UP000034875"/>
    </source>
</evidence>
<dbReference type="Proteomes" id="UP000034875">
    <property type="component" value="Unassembled WGS sequence"/>
</dbReference>
<feature type="transmembrane region" description="Helical" evidence="1">
    <location>
        <begin position="7"/>
        <end position="29"/>
    </location>
</feature>
<gene>
    <name evidence="2" type="ORF">UV05_C0003G0011</name>
</gene>